<comment type="caution">
    <text evidence="1">The sequence shown here is derived from an EMBL/GenBank/DDBJ whole genome shotgun (WGS) entry which is preliminary data.</text>
</comment>
<dbReference type="Proteomes" id="UP000193920">
    <property type="component" value="Unassembled WGS sequence"/>
</dbReference>
<sequence>MFLSTVMSLKIENRMVNVYERTRGSIETDIQSRKDMLYYTLDPSRINCIIYVTSLDAVNCINELSLIHYDFNGLCPILGLRKVDHPLRDYKEAINVSSNHKIWNSYYSIDTMGNLIINVCDTHCNFFISNSETKQLIHSNHSNNDLYLSAIF</sequence>
<protein>
    <submittedName>
        <fullName evidence="1">Uncharacterized protein</fullName>
    </submittedName>
</protein>
<gene>
    <name evidence="1" type="ORF">LY90DRAFT_636808</name>
</gene>
<reference evidence="1 2" key="1">
    <citation type="submission" date="2016-08" db="EMBL/GenBank/DDBJ databases">
        <title>A Parts List for Fungal Cellulosomes Revealed by Comparative Genomics.</title>
        <authorList>
            <consortium name="DOE Joint Genome Institute"/>
            <person name="Haitjema C.H."/>
            <person name="Gilmore S.P."/>
            <person name="Henske J.K."/>
            <person name="Solomon K.V."/>
            <person name="De Groot R."/>
            <person name="Kuo A."/>
            <person name="Mondo S.J."/>
            <person name="Salamov A.A."/>
            <person name="Labutti K."/>
            <person name="Zhao Z."/>
            <person name="Chiniquy J."/>
            <person name="Barry K."/>
            <person name="Brewer H.M."/>
            <person name="Purvine S.O."/>
            <person name="Wright A.T."/>
            <person name="Boxma B."/>
            <person name="Van Alen T."/>
            <person name="Hackstein J.H."/>
            <person name="Baker S.E."/>
            <person name="Grigoriev I.V."/>
            <person name="O'Malley M.A."/>
        </authorList>
    </citation>
    <scope>NUCLEOTIDE SEQUENCE [LARGE SCALE GENOMIC DNA]</scope>
    <source>
        <strain evidence="1 2">G1</strain>
    </source>
</reference>
<dbReference type="EMBL" id="MCOG01000363">
    <property type="protein sequence ID" value="ORY13224.1"/>
    <property type="molecule type" value="Genomic_DNA"/>
</dbReference>
<name>A0A1Y1ZSL8_9FUNG</name>
<evidence type="ECO:0000313" key="2">
    <source>
        <dbReference type="Proteomes" id="UP000193920"/>
    </source>
</evidence>
<keyword evidence="2" id="KW-1185">Reference proteome</keyword>
<proteinExistence type="predicted"/>
<evidence type="ECO:0000313" key="1">
    <source>
        <dbReference type="EMBL" id="ORY13224.1"/>
    </source>
</evidence>
<dbReference type="AlphaFoldDB" id="A0A1Y1ZSL8"/>
<organism evidence="1 2">
    <name type="scientific">Neocallimastix californiae</name>
    <dbReference type="NCBI Taxonomy" id="1754190"/>
    <lineage>
        <taxon>Eukaryota</taxon>
        <taxon>Fungi</taxon>
        <taxon>Fungi incertae sedis</taxon>
        <taxon>Chytridiomycota</taxon>
        <taxon>Chytridiomycota incertae sedis</taxon>
        <taxon>Neocallimastigomycetes</taxon>
        <taxon>Neocallimastigales</taxon>
        <taxon>Neocallimastigaceae</taxon>
        <taxon>Neocallimastix</taxon>
    </lineage>
</organism>
<accession>A0A1Y1ZSL8</accession>